<evidence type="ECO:0008006" key="13">
    <source>
        <dbReference type="Google" id="ProtNLM"/>
    </source>
</evidence>
<feature type="signal peptide" evidence="8">
    <location>
        <begin position="1"/>
        <end position="20"/>
    </location>
</feature>
<dbReference type="Pfam" id="PF00095">
    <property type="entry name" value="WAP"/>
    <property type="match status" value="1"/>
</dbReference>
<organism evidence="11 12">
    <name type="scientific">Hemibagrus wyckioides</name>
    <dbReference type="NCBI Taxonomy" id="337641"/>
    <lineage>
        <taxon>Eukaryota</taxon>
        <taxon>Metazoa</taxon>
        <taxon>Chordata</taxon>
        <taxon>Craniata</taxon>
        <taxon>Vertebrata</taxon>
        <taxon>Euteleostomi</taxon>
        <taxon>Actinopterygii</taxon>
        <taxon>Neopterygii</taxon>
        <taxon>Teleostei</taxon>
        <taxon>Ostariophysi</taxon>
        <taxon>Siluriformes</taxon>
        <taxon>Bagridae</taxon>
        <taxon>Hemibagrus</taxon>
    </lineage>
</organism>
<dbReference type="GO" id="GO:0004065">
    <property type="term" value="F:arylsulfatase activity"/>
    <property type="evidence" value="ECO:0007669"/>
    <property type="project" value="TreeGrafter"/>
</dbReference>
<dbReference type="Pfam" id="PF00041">
    <property type="entry name" value="fn3"/>
    <property type="match status" value="1"/>
</dbReference>
<dbReference type="FunFam" id="4.10.75.10:FF:000001">
    <property type="entry name" value="Anosmin 1"/>
    <property type="match status" value="1"/>
</dbReference>
<feature type="domain" description="Fibronectin type-III" evidence="9">
    <location>
        <begin position="170"/>
        <end position="275"/>
    </location>
</feature>
<keyword evidence="7" id="KW-0812">Transmembrane</keyword>
<dbReference type="Gene3D" id="1.10.287.550">
    <property type="entry name" value="Helix hairpin bin"/>
    <property type="match status" value="1"/>
</dbReference>
<evidence type="ECO:0000259" key="9">
    <source>
        <dbReference type="PROSITE" id="PS50853"/>
    </source>
</evidence>
<feature type="transmembrane region" description="Helical" evidence="7">
    <location>
        <begin position="650"/>
        <end position="667"/>
    </location>
</feature>
<dbReference type="GO" id="GO:0005783">
    <property type="term" value="C:endoplasmic reticulum"/>
    <property type="evidence" value="ECO:0007669"/>
    <property type="project" value="UniProtKB-ARBA"/>
</dbReference>
<dbReference type="CDD" id="cd00063">
    <property type="entry name" value="FN3"/>
    <property type="match status" value="1"/>
</dbReference>
<evidence type="ECO:0000256" key="6">
    <source>
        <dbReference type="SAM" id="MobiDB-lite"/>
    </source>
</evidence>
<keyword evidence="12" id="KW-1185">Reference proteome</keyword>
<evidence type="ECO:0000256" key="2">
    <source>
        <dbReference type="ARBA" id="ARBA00008779"/>
    </source>
</evidence>
<evidence type="ECO:0000313" key="11">
    <source>
        <dbReference type="EMBL" id="KAG7315942.1"/>
    </source>
</evidence>
<dbReference type="SMART" id="SM00060">
    <property type="entry name" value="FN3"/>
    <property type="match status" value="3"/>
</dbReference>
<dbReference type="Pfam" id="PF00884">
    <property type="entry name" value="Sulfatase"/>
    <property type="match status" value="1"/>
</dbReference>
<dbReference type="Gene3D" id="3.40.720.10">
    <property type="entry name" value="Alkaline Phosphatase, subunit A"/>
    <property type="match status" value="1"/>
</dbReference>
<proteinExistence type="inferred from homology"/>
<dbReference type="InterPro" id="IPR017850">
    <property type="entry name" value="Alkaline_phosphatase_core_sf"/>
</dbReference>
<keyword evidence="5" id="KW-0106">Calcium</keyword>
<dbReference type="SUPFAM" id="SSF57256">
    <property type="entry name" value="Elafin-like"/>
    <property type="match status" value="1"/>
</dbReference>
<dbReference type="CDD" id="cd16159">
    <property type="entry name" value="ES"/>
    <property type="match status" value="1"/>
</dbReference>
<reference evidence="11 12" key="1">
    <citation type="submission" date="2021-06" db="EMBL/GenBank/DDBJ databases">
        <title>Chromosome-level genome assembly of the red-tail catfish (Hemibagrus wyckioides).</title>
        <authorList>
            <person name="Shao F."/>
        </authorList>
    </citation>
    <scope>NUCLEOTIDE SEQUENCE [LARGE SCALE GENOMIC DNA]</scope>
    <source>
        <strain evidence="11">EC202008001</strain>
        <tissue evidence="11">Blood</tissue>
    </source>
</reference>
<feature type="chain" id="PRO_5038910505" description="Steryl-sulfatase" evidence="8">
    <location>
        <begin position="21"/>
        <end position="1233"/>
    </location>
</feature>
<comment type="similarity">
    <text evidence="2">Belongs to the sulfatase family.</text>
</comment>
<evidence type="ECO:0000256" key="8">
    <source>
        <dbReference type="SAM" id="SignalP"/>
    </source>
</evidence>
<dbReference type="SUPFAM" id="SSF53649">
    <property type="entry name" value="Alkaline phosphatase-like"/>
    <property type="match status" value="1"/>
</dbReference>
<dbReference type="InterPro" id="IPR036645">
    <property type="entry name" value="Elafin-like_sf"/>
</dbReference>
<dbReference type="InterPro" id="IPR008197">
    <property type="entry name" value="WAP_dom"/>
</dbReference>
<protein>
    <recommendedName>
        <fullName evidence="13">Steryl-sulfatase</fullName>
    </recommendedName>
</protein>
<dbReference type="InterPro" id="IPR003961">
    <property type="entry name" value="FN3_dom"/>
</dbReference>
<dbReference type="InterPro" id="IPR024607">
    <property type="entry name" value="Sulfatase_CS"/>
</dbReference>
<dbReference type="SMART" id="SM00217">
    <property type="entry name" value="WAP"/>
    <property type="match status" value="1"/>
</dbReference>
<keyword evidence="8" id="KW-0732">Signal</keyword>
<dbReference type="PROSITE" id="PS00523">
    <property type="entry name" value="SULFATASE_1"/>
    <property type="match status" value="1"/>
</dbReference>
<dbReference type="GO" id="GO:0030414">
    <property type="term" value="F:peptidase inhibitor activity"/>
    <property type="evidence" value="ECO:0007669"/>
    <property type="project" value="InterPro"/>
</dbReference>
<feature type="region of interest" description="Disordered" evidence="6">
    <location>
        <begin position="485"/>
        <end position="505"/>
    </location>
</feature>
<accession>A0A9D3N564</accession>
<evidence type="ECO:0000256" key="7">
    <source>
        <dbReference type="SAM" id="Phobius"/>
    </source>
</evidence>
<name>A0A9D3N564_9TELE</name>
<dbReference type="InterPro" id="IPR013783">
    <property type="entry name" value="Ig-like_fold"/>
</dbReference>
<evidence type="ECO:0000256" key="4">
    <source>
        <dbReference type="ARBA" id="ARBA00022801"/>
    </source>
</evidence>
<gene>
    <name evidence="11" type="ORF">KOW79_020808</name>
</gene>
<dbReference type="InterPro" id="IPR000917">
    <property type="entry name" value="Sulfatase_N"/>
</dbReference>
<dbReference type="SUPFAM" id="SSF49265">
    <property type="entry name" value="Fibronectin type III"/>
    <property type="match status" value="2"/>
</dbReference>
<keyword evidence="3" id="KW-0479">Metal-binding</keyword>
<dbReference type="InterPro" id="IPR040957">
    <property type="entry name" value="Anosmin-1_Cys_box"/>
</dbReference>
<evidence type="ECO:0000256" key="3">
    <source>
        <dbReference type="ARBA" id="ARBA00022723"/>
    </source>
</evidence>
<dbReference type="Pfam" id="PF14707">
    <property type="entry name" value="Sulfatase_C"/>
    <property type="match status" value="1"/>
</dbReference>
<dbReference type="GO" id="GO:0046872">
    <property type="term" value="F:metal ion binding"/>
    <property type="evidence" value="ECO:0007669"/>
    <property type="project" value="UniProtKB-KW"/>
</dbReference>
<evidence type="ECO:0000256" key="1">
    <source>
        <dbReference type="ARBA" id="ARBA00001913"/>
    </source>
</evidence>
<dbReference type="InterPro" id="IPR050738">
    <property type="entry name" value="Sulfatase"/>
</dbReference>
<dbReference type="EMBL" id="JAHKSW010000026">
    <property type="protein sequence ID" value="KAG7315942.1"/>
    <property type="molecule type" value="Genomic_DNA"/>
</dbReference>
<keyword evidence="4" id="KW-0378">Hydrolase</keyword>
<dbReference type="PANTHER" id="PTHR42693">
    <property type="entry name" value="ARYLSULFATASE FAMILY MEMBER"/>
    <property type="match status" value="1"/>
</dbReference>
<dbReference type="PRINTS" id="PR00003">
    <property type="entry name" value="4DISULPHCORE"/>
</dbReference>
<dbReference type="FunFam" id="3.30.1120.10:FF:000001">
    <property type="entry name" value="Arylsulfatase E"/>
    <property type="match status" value="1"/>
</dbReference>
<dbReference type="Pfam" id="PF17869">
    <property type="entry name" value="Cys_box"/>
    <property type="match status" value="1"/>
</dbReference>
<comment type="caution">
    <text evidence="11">The sequence shown here is derived from an EMBL/GenBank/DDBJ whole genome shotgun (WGS) entry which is preliminary data.</text>
</comment>
<dbReference type="PANTHER" id="PTHR42693:SF9">
    <property type="entry name" value="STERYL-SULFATASE"/>
    <property type="match status" value="1"/>
</dbReference>
<dbReference type="PROSITE" id="PS50853">
    <property type="entry name" value="FN3"/>
    <property type="match status" value="2"/>
</dbReference>
<dbReference type="PROSITE" id="PS51390">
    <property type="entry name" value="WAP"/>
    <property type="match status" value="1"/>
</dbReference>
<feature type="domain" description="Fibronectin type-III" evidence="9">
    <location>
        <begin position="280"/>
        <end position="388"/>
    </location>
</feature>
<dbReference type="GO" id="GO:0005576">
    <property type="term" value="C:extracellular region"/>
    <property type="evidence" value="ECO:0007669"/>
    <property type="project" value="InterPro"/>
</dbReference>
<dbReference type="Proteomes" id="UP000824219">
    <property type="component" value="Linkage Group LG26"/>
</dbReference>
<evidence type="ECO:0000313" key="12">
    <source>
        <dbReference type="Proteomes" id="UP000824219"/>
    </source>
</evidence>
<feature type="domain" description="WAP" evidence="10">
    <location>
        <begin position="115"/>
        <end position="164"/>
    </location>
</feature>
<dbReference type="Gene3D" id="2.60.40.10">
    <property type="entry name" value="Immunoglobulins"/>
    <property type="match status" value="4"/>
</dbReference>
<evidence type="ECO:0000259" key="10">
    <source>
        <dbReference type="PROSITE" id="PS51390"/>
    </source>
</evidence>
<comment type="cofactor">
    <cofactor evidence="1">
        <name>Ca(2+)</name>
        <dbReference type="ChEBI" id="CHEBI:29108"/>
    </cofactor>
</comment>
<dbReference type="PROSITE" id="PS00149">
    <property type="entry name" value="SULFATASE_2"/>
    <property type="match status" value="1"/>
</dbReference>
<sequence length="1233" mass="137280">MGAAVPVRIILALICGVALGRKQDSSSALSGIFRARCAARCLSLHSARIAHAPTHFQSNGSLGWCQGHKQCAKCLEPCKESWEQRDGSCREPCERVFAKRHGECVTSCEFLRSVMVLKQGECPAPERASGFAAACVESCEEDKECPGHKKCCANGCGHTCQPPRNLYRGAPLKPRKELVFEEMPSGVLEVRWSSKFNVSAEPVLNVLQRRWNYGIHPSEDDATEWEVVAQTSEERVWLADTRPGRWYQFRVAAVNVHGTRGYTTPSRHFRSSKDPSPPPVPSDLQVSHMTFGSDRSVLVQVSWVPPADPDVPVNHYKLSWSLTHGEGGHTMPSSLKKRKTISGDSDSVELEGLREDKSYTVELQSVSYWEQIPLKSSKAILRFSTQQEKNEPTASPVIQKGQSDILDVGTPFYQDGQLQVRVYWKKRDPNVSRYRVQWFPEFCSHNGTRVQEKLITQENYASLPGLQFSCKYKVIIQAVGSKSRTQAESTTFSTPPCASIQGKSTKPITCPGDPVAPAKIQARAENLTAVFSVHDSNVTALFSWVVAVTRPPQQVTGYQVTWADVTAERRKNNQANSLISQSQILPPERKVLVVPGLQLASAYRLEVGVITAGGQGPTTFKTFQTPGHARPVLHYKPKVKKHHLRMKSPWTLLFLGLLLCAPSAWAVSKPNFVLMMVDDLGIGDLGCYGNTTLKTPHIDRLAEDGVKLTQHIAASPLCTPSRAAFLTGRYPIRSGMASHGRVGVYIISAVSGGLPKEEITFAKILKEQGYATALIGKWHLGLNCEHNTDHCHHPSVHGFEHFYGIPMTNLRDCQPGHSSVFYNVRSHIPYTELGGALATLLLLHTKGLVLISRRLVLCLGVTLFTAIALFFLWVLTFPYFNCFLMRGGEVVEQPYVSETLTQRMTKEAIEFLERNSEQPFLLFFSFVQVHTALFASPSFRGKSQHGLYGDAVMEVDWSVGQIMKTLERLKLKDKTLVYLTSDQGPHLEEISVHGEVHRGYNGIYKGGKSTNWEGGIRVPGILHWPGKLPGGKVIDEVTSNMDLFPSMVKLAGANIPSDRQIDGHDLMPLLQGRVQRSEHEFLFHYCNAFLNAVRWHPANSTSIWKAFFFTPNFYPENSTTCFHTHTCFCTEAYVTRHDPPLLYDLSRDPSETNPLTPDTEPEFSSVLEVILEAERVHTQGVKATEDQLSVTHMLWKPWLQPCCSSLHQLCECQRDLTSGIMGNAAAGQGQQKK</sequence>
<dbReference type="AlphaFoldDB" id="A0A9D3N564"/>
<feature type="transmembrane region" description="Helical" evidence="7">
    <location>
        <begin position="855"/>
        <end position="875"/>
    </location>
</feature>
<dbReference type="InterPro" id="IPR036116">
    <property type="entry name" value="FN3_sf"/>
</dbReference>
<dbReference type="Gene3D" id="4.10.75.10">
    <property type="entry name" value="Elafin-like"/>
    <property type="match status" value="1"/>
</dbReference>
<dbReference type="CDD" id="cd00199">
    <property type="entry name" value="WAP"/>
    <property type="match status" value="1"/>
</dbReference>
<evidence type="ECO:0000256" key="5">
    <source>
        <dbReference type="ARBA" id="ARBA00022837"/>
    </source>
</evidence>
<dbReference type="OrthoDB" id="9985779at2759"/>
<keyword evidence="7" id="KW-1133">Transmembrane helix</keyword>
<keyword evidence="7" id="KW-0472">Membrane</keyword>
<dbReference type="Gene3D" id="3.30.1120.10">
    <property type="match status" value="1"/>
</dbReference>